<sequence>MVGRPTTSDLVPAPLSQAANNPPYPISPTRDRKNEGNAEDDEDTGSDWDKDSDDEEPNPTAPELSANRAIQSGIPSQPNHQKPLPDALRIGSTSNSQSVTSVLPASQEVLPETLRVGSKSPSHSPQPSISNEQSSPQISTQSTGGSGRKFSINNPYLRKQSTGPSNEAITSTTSPWESPALPSHPPPPPPVTVQPASPPTDALGNISLSDQQNANSSKLLIDGFPEMRETPVEQPSSIRATQSQQEHTGFSPIAESNPWASELTAEQKWSDGPVHASGSAPVHPSEQHPTEEQVPELPPRRNPNDDLPQSQEDEAPTKPPRPGIDIAKVTASSRQEVETPMTKANRERSEHYSIKHINWFDERSSSNPRRSPIIIQNANGPCPLLALVNALVLGTPPGVETALVETLRVREQVSLGLLLDAVFEELMSGRRGGAAFELPDVGDLYAFLITLHTGMNVNPRFVSNPFDELSEKDSVAGPGAFEETREMRLYSTFAIPLLHGWLPPASSLEFVALRRSAPTYEDAQNIQFREEELEEKLRVSALTSEEQQVFEDVISIKEFLETWPTQLTDYGLQVINDSVRPGEMAILFRNDHFSTLYKEPRSNRLMTLVTDAGYSSHDEIVWESLADVSGRHSELFSGDFRPVGNVQDNAGPSSARGSSTKPQQQPLRSLLDDDVGWETVPSRRGKSSSSTSNAAGIASAQETGVIASKGASNAETSSAAASTEQEDHDLALALQLQEEEEDAHRRSQAARRREDDLSRRYLSRESPTLPIPGQDSRPQVPPRRSGRGGSNNVAATHRPNAEGEDAPPPYEQAASDRPYIPGQTPGPDGTNRQRRQSAYGQQATTNSMGQTSSPLAPGQGYPGRMTPNSPRRRGPSQTLVDQIPLGSGNGGRPMGRGGGRRSSGQQIPVSSDDRDKCSIM</sequence>
<feature type="compositionally biased region" description="Polar residues" evidence="1">
    <location>
        <begin position="836"/>
        <end position="854"/>
    </location>
</feature>
<feature type="compositionally biased region" description="Low complexity" evidence="1">
    <location>
        <begin position="711"/>
        <end position="723"/>
    </location>
</feature>
<feature type="compositionally biased region" description="Basic and acidic residues" evidence="1">
    <location>
        <begin position="911"/>
        <end position="920"/>
    </location>
</feature>
<feature type="compositionally biased region" description="Polar residues" evidence="1">
    <location>
        <begin position="119"/>
        <end position="143"/>
    </location>
</feature>
<evidence type="ECO:0000313" key="4">
    <source>
        <dbReference type="Proteomes" id="UP000800092"/>
    </source>
</evidence>
<dbReference type="InterPro" id="IPR007518">
    <property type="entry name" value="MINDY"/>
</dbReference>
<feature type="region of interest" description="Disordered" evidence="1">
    <location>
        <begin position="1"/>
        <end position="348"/>
    </location>
</feature>
<dbReference type="GO" id="GO:0005829">
    <property type="term" value="C:cytosol"/>
    <property type="evidence" value="ECO:0007669"/>
    <property type="project" value="TreeGrafter"/>
</dbReference>
<feature type="compositionally biased region" description="Polar residues" evidence="1">
    <location>
        <begin position="151"/>
        <end position="176"/>
    </location>
</feature>
<organism evidence="3 4">
    <name type="scientific">Viridothelium virens</name>
    <name type="common">Speckled blister lichen</name>
    <name type="synonym">Trypethelium virens</name>
    <dbReference type="NCBI Taxonomy" id="1048519"/>
    <lineage>
        <taxon>Eukaryota</taxon>
        <taxon>Fungi</taxon>
        <taxon>Dikarya</taxon>
        <taxon>Ascomycota</taxon>
        <taxon>Pezizomycotina</taxon>
        <taxon>Dothideomycetes</taxon>
        <taxon>Dothideomycetes incertae sedis</taxon>
        <taxon>Trypetheliales</taxon>
        <taxon>Trypetheliaceae</taxon>
        <taxon>Viridothelium</taxon>
    </lineage>
</organism>
<feature type="compositionally biased region" description="Polar residues" evidence="1">
    <location>
        <begin position="233"/>
        <end position="248"/>
    </location>
</feature>
<feature type="domain" description="MINDY deubiquitinase" evidence="2">
    <location>
        <begin position="351"/>
        <end position="640"/>
    </location>
</feature>
<reference evidence="3" key="1">
    <citation type="journal article" date="2020" name="Stud. Mycol.">
        <title>101 Dothideomycetes genomes: a test case for predicting lifestyles and emergence of pathogens.</title>
        <authorList>
            <person name="Haridas S."/>
            <person name="Albert R."/>
            <person name="Binder M."/>
            <person name="Bloem J."/>
            <person name="Labutti K."/>
            <person name="Salamov A."/>
            <person name="Andreopoulos B."/>
            <person name="Baker S."/>
            <person name="Barry K."/>
            <person name="Bills G."/>
            <person name="Bluhm B."/>
            <person name="Cannon C."/>
            <person name="Castanera R."/>
            <person name="Culley D."/>
            <person name="Daum C."/>
            <person name="Ezra D."/>
            <person name="Gonzalez J."/>
            <person name="Henrissat B."/>
            <person name="Kuo A."/>
            <person name="Liang C."/>
            <person name="Lipzen A."/>
            <person name="Lutzoni F."/>
            <person name="Magnuson J."/>
            <person name="Mondo S."/>
            <person name="Nolan M."/>
            <person name="Ohm R."/>
            <person name="Pangilinan J."/>
            <person name="Park H.-J."/>
            <person name="Ramirez L."/>
            <person name="Alfaro M."/>
            <person name="Sun H."/>
            <person name="Tritt A."/>
            <person name="Yoshinaga Y."/>
            <person name="Zwiers L.-H."/>
            <person name="Turgeon B."/>
            <person name="Goodwin S."/>
            <person name="Spatafora J."/>
            <person name="Crous P."/>
            <person name="Grigoriev I."/>
        </authorList>
    </citation>
    <scope>NUCLEOTIDE SEQUENCE</scope>
    <source>
        <strain evidence="3">Tuck. ex Michener</strain>
    </source>
</reference>
<dbReference type="GO" id="GO:1990380">
    <property type="term" value="F:K48-linked deubiquitinase activity"/>
    <property type="evidence" value="ECO:0007669"/>
    <property type="project" value="InterPro"/>
</dbReference>
<dbReference type="Proteomes" id="UP000800092">
    <property type="component" value="Unassembled WGS sequence"/>
</dbReference>
<evidence type="ECO:0000256" key="1">
    <source>
        <dbReference type="SAM" id="MobiDB-lite"/>
    </source>
</evidence>
<feature type="region of interest" description="Disordered" evidence="1">
    <location>
        <begin position="637"/>
        <end position="920"/>
    </location>
</feature>
<dbReference type="InterPro" id="IPR033979">
    <property type="entry name" value="MINDY_domain"/>
</dbReference>
<evidence type="ECO:0000313" key="3">
    <source>
        <dbReference type="EMBL" id="KAF2234284.1"/>
    </source>
</evidence>
<dbReference type="GO" id="GO:0071944">
    <property type="term" value="C:cell periphery"/>
    <property type="evidence" value="ECO:0007669"/>
    <property type="project" value="TreeGrafter"/>
</dbReference>
<name>A0A6A6H835_VIRVR</name>
<feature type="compositionally biased region" description="Polar residues" evidence="1">
    <location>
        <begin position="646"/>
        <end position="667"/>
    </location>
</feature>
<dbReference type="GO" id="GO:0071108">
    <property type="term" value="P:protein K48-linked deubiquitination"/>
    <property type="evidence" value="ECO:0007669"/>
    <property type="project" value="TreeGrafter"/>
</dbReference>
<dbReference type="AlphaFoldDB" id="A0A6A6H835"/>
<accession>A0A6A6H835</accession>
<proteinExistence type="predicted"/>
<dbReference type="PANTHER" id="PTHR18063:SF6">
    <property type="entry name" value="UBIQUITIN CARBOXYL-TERMINAL HYDROLASE"/>
    <property type="match status" value="1"/>
</dbReference>
<keyword evidence="4" id="KW-1185">Reference proteome</keyword>
<protein>
    <recommendedName>
        <fullName evidence="2">MINDY deubiquitinase domain-containing protein</fullName>
    </recommendedName>
</protein>
<feature type="compositionally biased region" description="Gly residues" evidence="1">
    <location>
        <begin position="887"/>
        <end position="901"/>
    </location>
</feature>
<dbReference type="OrthoDB" id="10261212at2759"/>
<dbReference type="Pfam" id="PF04424">
    <property type="entry name" value="MINDY_DUB"/>
    <property type="match status" value="1"/>
</dbReference>
<feature type="compositionally biased region" description="Basic and acidic residues" evidence="1">
    <location>
        <begin position="751"/>
        <end position="763"/>
    </location>
</feature>
<dbReference type="EMBL" id="ML991800">
    <property type="protein sequence ID" value="KAF2234284.1"/>
    <property type="molecule type" value="Genomic_DNA"/>
</dbReference>
<feature type="compositionally biased region" description="Polar residues" evidence="1">
    <location>
        <begin position="206"/>
        <end position="218"/>
    </location>
</feature>
<feature type="compositionally biased region" description="Acidic residues" evidence="1">
    <location>
        <begin position="37"/>
        <end position="57"/>
    </location>
</feature>
<dbReference type="GO" id="GO:0004843">
    <property type="term" value="F:cysteine-type deubiquitinase activity"/>
    <property type="evidence" value="ECO:0007669"/>
    <property type="project" value="InterPro"/>
</dbReference>
<feature type="compositionally biased region" description="Low complexity" evidence="1">
    <location>
        <begin position="687"/>
        <end position="700"/>
    </location>
</feature>
<feature type="compositionally biased region" description="Polar residues" evidence="1">
    <location>
        <begin position="68"/>
        <end position="80"/>
    </location>
</feature>
<dbReference type="PANTHER" id="PTHR18063">
    <property type="entry name" value="NF-E2 INDUCIBLE PROTEIN"/>
    <property type="match status" value="1"/>
</dbReference>
<evidence type="ECO:0000259" key="2">
    <source>
        <dbReference type="Pfam" id="PF04424"/>
    </source>
</evidence>
<gene>
    <name evidence="3" type="ORF">EV356DRAFT_576950</name>
</gene>
<dbReference type="GO" id="GO:0016807">
    <property type="term" value="F:cysteine-type carboxypeptidase activity"/>
    <property type="evidence" value="ECO:0007669"/>
    <property type="project" value="TreeGrafter"/>
</dbReference>
<feature type="compositionally biased region" description="Pro residues" evidence="1">
    <location>
        <begin position="182"/>
        <end position="198"/>
    </location>
</feature>
<feature type="compositionally biased region" description="Polar residues" evidence="1">
    <location>
        <begin position="91"/>
        <end position="104"/>
    </location>
</feature>